<dbReference type="InterPro" id="IPR036390">
    <property type="entry name" value="WH_DNA-bd_sf"/>
</dbReference>
<reference evidence="8" key="1">
    <citation type="submission" date="2016-10" db="EMBL/GenBank/DDBJ databases">
        <authorList>
            <person name="Varghese N."/>
            <person name="Submissions S."/>
        </authorList>
    </citation>
    <scope>NUCLEOTIDE SEQUENCE [LARGE SCALE GENOMIC DNA]</scope>
    <source>
        <strain evidence="8">DSM 27981</strain>
    </source>
</reference>
<dbReference type="SUPFAM" id="SSF46785">
    <property type="entry name" value="Winged helix' DNA-binding domain"/>
    <property type="match status" value="1"/>
</dbReference>
<dbReference type="Proteomes" id="UP000199119">
    <property type="component" value="Unassembled WGS sequence"/>
</dbReference>
<evidence type="ECO:0000256" key="3">
    <source>
        <dbReference type="ARBA" id="ARBA00023015"/>
    </source>
</evidence>
<dbReference type="GO" id="GO:0008483">
    <property type="term" value="F:transaminase activity"/>
    <property type="evidence" value="ECO:0007669"/>
    <property type="project" value="UniProtKB-KW"/>
</dbReference>
<keyword evidence="3" id="KW-0805">Transcription regulation</keyword>
<dbReference type="OrthoDB" id="9804020at2"/>
<dbReference type="GO" id="GO:0003677">
    <property type="term" value="F:DNA binding"/>
    <property type="evidence" value="ECO:0007669"/>
    <property type="project" value="UniProtKB-KW"/>
</dbReference>
<feature type="domain" description="HTH gntR-type" evidence="6">
    <location>
        <begin position="25"/>
        <end position="93"/>
    </location>
</feature>
<name>A0A1I2D962_9BURK</name>
<dbReference type="STRING" id="1177982.SAMN04489711_10530"/>
<keyword evidence="2" id="KW-0663">Pyridoxal phosphate</keyword>
<evidence type="ECO:0000256" key="5">
    <source>
        <dbReference type="ARBA" id="ARBA00023163"/>
    </source>
</evidence>
<protein>
    <submittedName>
        <fullName evidence="7">DNA-binding transcriptional regulator, MocR family, contains an aminotransferase domain</fullName>
    </submittedName>
</protein>
<dbReference type="AlphaFoldDB" id="A0A1I2D962"/>
<dbReference type="Gene3D" id="1.10.10.10">
    <property type="entry name" value="Winged helix-like DNA-binding domain superfamily/Winged helix DNA-binding domain"/>
    <property type="match status" value="1"/>
</dbReference>
<dbReference type="InterPro" id="IPR051446">
    <property type="entry name" value="HTH_trans_reg/aminotransferase"/>
</dbReference>
<sequence>MSATHPAKPQPTRQKTAAAAAHGASPLLDQIFDDIKGRIEQMSLEIGERLPSVRAMAASRGISNETVLRAYDKLTAAGYLQARRGSGFYVAQGARQVGKAAALEAWSRPSTTYWERLVQADRFPGGSATGSLPADWMDAKSVSAALQVLAAHPRNELFGYAGSQGGLPLREAISARLGAAGIEAGPERIVTTAGASDALHLVVWSFLAPGKTVVVEDPAPFIHIQRLLASGLNLLHVRRQEDGPDLEQLAELCEKHRPSAIFCSSILQNPTSTSLSMRKAHQMLKLAEQYDMWIVDDDTYGDLLPRSRLGAVARLAALDQLERVIHIGSFSKTLGPGVRSGFVAASSERLERILLMRSVSSIQAPALTDQLVHHLLVQGDYERHCERLHKQLAQAGKALLDKVRARGWEALDTGSGMYLWVSLGQGVKARAVWSTLFAQGELIANAEAFSYRAEMASFVRLNVARTDDRMLDLIAQAIEASSKAA</sequence>
<dbReference type="SMART" id="SM00345">
    <property type="entry name" value="HTH_GNTR"/>
    <property type="match status" value="1"/>
</dbReference>
<proteinExistence type="inferred from homology"/>
<evidence type="ECO:0000256" key="2">
    <source>
        <dbReference type="ARBA" id="ARBA00022898"/>
    </source>
</evidence>
<dbReference type="InterPro" id="IPR004839">
    <property type="entry name" value="Aminotransferase_I/II_large"/>
</dbReference>
<dbReference type="PROSITE" id="PS50949">
    <property type="entry name" value="HTH_GNTR"/>
    <property type="match status" value="1"/>
</dbReference>
<evidence type="ECO:0000313" key="8">
    <source>
        <dbReference type="Proteomes" id="UP000199119"/>
    </source>
</evidence>
<organism evidence="7 8">
    <name type="scientific">Paracidovorax wautersii</name>
    <dbReference type="NCBI Taxonomy" id="1177982"/>
    <lineage>
        <taxon>Bacteria</taxon>
        <taxon>Pseudomonadati</taxon>
        <taxon>Pseudomonadota</taxon>
        <taxon>Betaproteobacteria</taxon>
        <taxon>Burkholderiales</taxon>
        <taxon>Comamonadaceae</taxon>
        <taxon>Paracidovorax</taxon>
    </lineage>
</organism>
<keyword evidence="4 7" id="KW-0238">DNA-binding</keyword>
<dbReference type="EMBL" id="FONX01000005">
    <property type="protein sequence ID" value="SFE76653.1"/>
    <property type="molecule type" value="Genomic_DNA"/>
</dbReference>
<evidence type="ECO:0000256" key="4">
    <source>
        <dbReference type="ARBA" id="ARBA00023125"/>
    </source>
</evidence>
<dbReference type="CDD" id="cd00609">
    <property type="entry name" value="AAT_like"/>
    <property type="match status" value="1"/>
</dbReference>
<gene>
    <name evidence="7" type="ORF">SAMN04489711_10530</name>
</gene>
<keyword evidence="7" id="KW-0032">Aminotransferase</keyword>
<dbReference type="Pfam" id="PF00155">
    <property type="entry name" value="Aminotran_1_2"/>
    <property type="match status" value="1"/>
</dbReference>
<keyword evidence="5" id="KW-0804">Transcription</keyword>
<evidence type="ECO:0000259" key="6">
    <source>
        <dbReference type="PROSITE" id="PS50949"/>
    </source>
</evidence>
<evidence type="ECO:0000256" key="1">
    <source>
        <dbReference type="ARBA" id="ARBA00005384"/>
    </source>
</evidence>
<dbReference type="CDD" id="cd07377">
    <property type="entry name" value="WHTH_GntR"/>
    <property type="match status" value="1"/>
</dbReference>
<accession>A0A1I2D962</accession>
<keyword evidence="7" id="KW-0808">Transferase</keyword>
<dbReference type="RefSeq" id="WP_092939285.1">
    <property type="nucleotide sequence ID" value="NZ_FONX01000005.1"/>
</dbReference>
<dbReference type="InterPro" id="IPR000524">
    <property type="entry name" value="Tscrpt_reg_HTH_GntR"/>
</dbReference>
<dbReference type="InterPro" id="IPR036388">
    <property type="entry name" value="WH-like_DNA-bd_sf"/>
</dbReference>
<dbReference type="Gene3D" id="3.40.640.10">
    <property type="entry name" value="Type I PLP-dependent aspartate aminotransferase-like (Major domain)"/>
    <property type="match status" value="1"/>
</dbReference>
<dbReference type="Pfam" id="PF00392">
    <property type="entry name" value="GntR"/>
    <property type="match status" value="1"/>
</dbReference>
<dbReference type="PANTHER" id="PTHR46577:SF2">
    <property type="entry name" value="TRANSCRIPTIONAL REGULATORY PROTEIN"/>
    <property type="match status" value="1"/>
</dbReference>
<dbReference type="SUPFAM" id="SSF53383">
    <property type="entry name" value="PLP-dependent transferases"/>
    <property type="match status" value="1"/>
</dbReference>
<dbReference type="GO" id="GO:0030170">
    <property type="term" value="F:pyridoxal phosphate binding"/>
    <property type="evidence" value="ECO:0007669"/>
    <property type="project" value="InterPro"/>
</dbReference>
<dbReference type="InterPro" id="IPR015424">
    <property type="entry name" value="PyrdxlP-dep_Trfase"/>
</dbReference>
<comment type="similarity">
    <text evidence="1">In the C-terminal section; belongs to the class-I pyridoxal-phosphate-dependent aminotransferase family.</text>
</comment>
<dbReference type="GO" id="GO:0003700">
    <property type="term" value="F:DNA-binding transcription factor activity"/>
    <property type="evidence" value="ECO:0007669"/>
    <property type="project" value="InterPro"/>
</dbReference>
<keyword evidence="8" id="KW-1185">Reference proteome</keyword>
<dbReference type="PANTHER" id="PTHR46577">
    <property type="entry name" value="HTH-TYPE TRANSCRIPTIONAL REGULATORY PROTEIN GABR"/>
    <property type="match status" value="1"/>
</dbReference>
<evidence type="ECO:0000313" key="7">
    <source>
        <dbReference type="EMBL" id="SFE76653.1"/>
    </source>
</evidence>
<dbReference type="InterPro" id="IPR015421">
    <property type="entry name" value="PyrdxlP-dep_Trfase_major"/>
</dbReference>